<dbReference type="PANTHER" id="PTHR40465:SF1">
    <property type="entry name" value="DUF6534 DOMAIN-CONTAINING PROTEIN"/>
    <property type="match status" value="1"/>
</dbReference>
<sequence>MPPPPTISSVFGAGLVGITLAATLFGIYCAQTYSYFNYYPKDRLWQKLLVVGIWISLALEYALNLHAIYTYLIDDFGLNPKLAVANWDWVSYVLLTSVTAFGVQLFFARRLFYLLHNKIAKWILVVVISSLSLLSLISGTFMTAKSIQLRLFSSFTQVTWGIDLWLGANVACDIFITLGMVFALHTSRTGIKSTDRLINKLIAYSIQTGAITSVVEIFCLATFTASGFHYGHILVIFPLSGLYATSFSANLHARIPNAEGVSIPRGVVITDGDVEMSTSLGTGFTSSSGGTRTATSTFQGNKIKMSFNERNGNSFLDYSLPDEDVLVKAPTAAHNAYDHAGTVV</sequence>
<organism evidence="3 4">
    <name type="scientific">Collybiopsis confluens</name>
    <dbReference type="NCBI Taxonomy" id="2823264"/>
    <lineage>
        <taxon>Eukaryota</taxon>
        <taxon>Fungi</taxon>
        <taxon>Dikarya</taxon>
        <taxon>Basidiomycota</taxon>
        <taxon>Agaricomycotina</taxon>
        <taxon>Agaricomycetes</taxon>
        <taxon>Agaricomycetidae</taxon>
        <taxon>Agaricales</taxon>
        <taxon>Marasmiineae</taxon>
        <taxon>Omphalotaceae</taxon>
        <taxon>Collybiopsis</taxon>
    </lineage>
</organism>
<feature type="transmembrane region" description="Helical" evidence="1">
    <location>
        <begin position="197"/>
        <end position="223"/>
    </location>
</feature>
<protein>
    <recommendedName>
        <fullName evidence="2">DUF6534 domain-containing protein</fullName>
    </recommendedName>
</protein>
<feature type="transmembrane region" description="Helical" evidence="1">
    <location>
        <begin position="48"/>
        <end position="69"/>
    </location>
</feature>
<reference evidence="3 4" key="1">
    <citation type="journal article" date="2020" name="ISME J.">
        <title>Uncovering the hidden diversity of litter-decomposition mechanisms in mushroom-forming fungi.</title>
        <authorList>
            <person name="Floudas D."/>
            <person name="Bentzer J."/>
            <person name="Ahren D."/>
            <person name="Johansson T."/>
            <person name="Persson P."/>
            <person name="Tunlid A."/>
        </authorList>
    </citation>
    <scope>NUCLEOTIDE SEQUENCE [LARGE SCALE GENOMIC DNA]</scope>
    <source>
        <strain evidence="3 4">CBS 406.79</strain>
    </source>
</reference>
<feature type="transmembrane region" description="Helical" evidence="1">
    <location>
        <begin position="119"/>
        <end position="144"/>
    </location>
</feature>
<evidence type="ECO:0000313" key="3">
    <source>
        <dbReference type="EMBL" id="KAF5387511.1"/>
    </source>
</evidence>
<feature type="transmembrane region" description="Helical" evidence="1">
    <location>
        <begin position="89"/>
        <end position="107"/>
    </location>
</feature>
<keyword evidence="1" id="KW-1133">Transmembrane helix</keyword>
<dbReference type="Proteomes" id="UP000518752">
    <property type="component" value="Unassembled WGS sequence"/>
</dbReference>
<feature type="transmembrane region" description="Helical" evidence="1">
    <location>
        <begin position="164"/>
        <end position="185"/>
    </location>
</feature>
<dbReference type="EMBL" id="JAACJN010000031">
    <property type="protein sequence ID" value="KAF5387511.1"/>
    <property type="molecule type" value="Genomic_DNA"/>
</dbReference>
<keyword evidence="1" id="KW-0472">Membrane</keyword>
<dbReference type="OrthoDB" id="2535105at2759"/>
<keyword evidence="1" id="KW-0812">Transmembrane</keyword>
<dbReference type="Pfam" id="PF20152">
    <property type="entry name" value="DUF6534"/>
    <property type="match status" value="1"/>
</dbReference>
<evidence type="ECO:0000256" key="1">
    <source>
        <dbReference type="SAM" id="Phobius"/>
    </source>
</evidence>
<evidence type="ECO:0000313" key="4">
    <source>
        <dbReference type="Proteomes" id="UP000518752"/>
    </source>
</evidence>
<feature type="transmembrane region" description="Helical" evidence="1">
    <location>
        <begin position="6"/>
        <end position="28"/>
    </location>
</feature>
<gene>
    <name evidence="3" type="ORF">D9757_006536</name>
</gene>
<dbReference type="AlphaFoldDB" id="A0A8H5HPZ9"/>
<feature type="domain" description="DUF6534" evidence="2">
    <location>
        <begin position="170"/>
        <end position="254"/>
    </location>
</feature>
<proteinExistence type="predicted"/>
<dbReference type="InterPro" id="IPR045339">
    <property type="entry name" value="DUF6534"/>
</dbReference>
<name>A0A8H5HPZ9_9AGAR</name>
<evidence type="ECO:0000259" key="2">
    <source>
        <dbReference type="Pfam" id="PF20152"/>
    </source>
</evidence>
<comment type="caution">
    <text evidence="3">The sequence shown here is derived from an EMBL/GenBank/DDBJ whole genome shotgun (WGS) entry which is preliminary data.</text>
</comment>
<dbReference type="PANTHER" id="PTHR40465">
    <property type="entry name" value="CHROMOSOME 1, WHOLE GENOME SHOTGUN SEQUENCE"/>
    <property type="match status" value="1"/>
</dbReference>
<feature type="transmembrane region" description="Helical" evidence="1">
    <location>
        <begin position="229"/>
        <end position="249"/>
    </location>
</feature>
<keyword evidence="4" id="KW-1185">Reference proteome</keyword>
<accession>A0A8H5HPZ9</accession>